<dbReference type="Gene3D" id="1.10.357.10">
    <property type="entry name" value="Tetracycline Repressor, domain 2"/>
    <property type="match status" value="1"/>
</dbReference>
<dbReference type="SUPFAM" id="SSF48498">
    <property type="entry name" value="Tetracyclin repressor-like, C-terminal domain"/>
    <property type="match status" value="1"/>
</dbReference>
<evidence type="ECO:0000313" key="6">
    <source>
        <dbReference type="Proteomes" id="UP001143309"/>
    </source>
</evidence>
<dbReference type="AlphaFoldDB" id="A0A9W6JPD0"/>
<dbReference type="PRINTS" id="PR00455">
    <property type="entry name" value="HTHTETR"/>
</dbReference>
<dbReference type="InterPro" id="IPR050109">
    <property type="entry name" value="HTH-type_TetR-like_transc_reg"/>
</dbReference>
<comment type="caution">
    <text evidence="5">The sequence shown here is derived from an EMBL/GenBank/DDBJ whole genome shotgun (WGS) entry which is preliminary data.</text>
</comment>
<feature type="region of interest" description="Disordered" evidence="3">
    <location>
        <begin position="1"/>
        <end position="24"/>
    </location>
</feature>
<dbReference type="SUPFAM" id="SSF46689">
    <property type="entry name" value="Homeodomain-like"/>
    <property type="match status" value="1"/>
</dbReference>
<feature type="compositionally biased region" description="Polar residues" evidence="3">
    <location>
        <begin position="1"/>
        <end position="11"/>
    </location>
</feature>
<gene>
    <name evidence="5" type="ORF">GCM10008174_16000</name>
</gene>
<evidence type="ECO:0000313" key="5">
    <source>
        <dbReference type="EMBL" id="GLK79859.1"/>
    </source>
</evidence>
<evidence type="ECO:0000259" key="4">
    <source>
        <dbReference type="PROSITE" id="PS50977"/>
    </source>
</evidence>
<dbReference type="EMBL" id="BSFL01000002">
    <property type="protein sequence ID" value="GLK79859.1"/>
    <property type="molecule type" value="Genomic_DNA"/>
</dbReference>
<proteinExistence type="predicted"/>
<dbReference type="Pfam" id="PF14246">
    <property type="entry name" value="TetR_C_7"/>
    <property type="match status" value="1"/>
</dbReference>
<dbReference type="InterPro" id="IPR039536">
    <property type="entry name" value="TetR_C_Proteobacteria"/>
</dbReference>
<feature type="compositionally biased region" description="Basic and acidic residues" evidence="3">
    <location>
        <begin position="13"/>
        <end position="24"/>
    </location>
</feature>
<reference evidence="5" key="1">
    <citation type="journal article" date="2014" name="Int. J. Syst. Evol. Microbiol.">
        <title>Complete genome sequence of Corynebacterium casei LMG S-19264T (=DSM 44701T), isolated from a smear-ripened cheese.</title>
        <authorList>
            <consortium name="US DOE Joint Genome Institute (JGI-PGF)"/>
            <person name="Walter F."/>
            <person name="Albersmeier A."/>
            <person name="Kalinowski J."/>
            <person name="Ruckert C."/>
        </authorList>
    </citation>
    <scope>NUCLEOTIDE SEQUENCE</scope>
    <source>
        <strain evidence="5">VKM B-2748</strain>
    </source>
</reference>
<reference evidence="5" key="2">
    <citation type="submission" date="2023-01" db="EMBL/GenBank/DDBJ databases">
        <authorList>
            <person name="Sun Q."/>
            <person name="Evtushenko L."/>
        </authorList>
    </citation>
    <scope>NUCLEOTIDE SEQUENCE</scope>
    <source>
        <strain evidence="5">VKM B-2748</strain>
    </source>
</reference>
<dbReference type="Proteomes" id="UP001143309">
    <property type="component" value="Unassembled WGS sequence"/>
</dbReference>
<dbReference type="PROSITE" id="PS50977">
    <property type="entry name" value="HTH_TETR_2"/>
    <property type="match status" value="1"/>
</dbReference>
<keyword evidence="1 2" id="KW-0238">DNA-binding</keyword>
<dbReference type="GO" id="GO:0000976">
    <property type="term" value="F:transcription cis-regulatory region binding"/>
    <property type="evidence" value="ECO:0007669"/>
    <property type="project" value="TreeGrafter"/>
</dbReference>
<sequence>MPTETLCQSASLDDAKRSPGRPRVSEDDRRAAFIAAARSLFVEGGYAALTTNAVAARAKASKRSLYEAFESIDALFAAVVAEHSVEMLREPPDDDATPLEDAIAYIFNLDIDEESDRYRSTFLHAAMLDQSRFPQSHAAIVEHGIDPARRRLTGWLRRQIDAGRIVKEDPDRLARLLMDLVFASSRFQPGSADDWPDRDTKKDHVRWCIRMALRGLRAS</sequence>
<dbReference type="InterPro" id="IPR009057">
    <property type="entry name" value="Homeodomain-like_sf"/>
</dbReference>
<dbReference type="PANTHER" id="PTHR30055">
    <property type="entry name" value="HTH-TYPE TRANSCRIPTIONAL REGULATOR RUTR"/>
    <property type="match status" value="1"/>
</dbReference>
<accession>A0A9W6JPD0</accession>
<evidence type="ECO:0000256" key="1">
    <source>
        <dbReference type="ARBA" id="ARBA00023125"/>
    </source>
</evidence>
<organism evidence="5 6">
    <name type="scientific">Methylopila turkensis</name>
    <dbReference type="NCBI Taxonomy" id="1437816"/>
    <lineage>
        <taxon>Bacteria</taxon>
        <taxon>Pseudomonadati</taxon>
        <taxon>Pseudomonadota</taxon>
        <taxon>Alphaproteobacteria</taxon>
        <taxon>Hyphomicrobiales</taxon>
        <taxon>Methylopilaceae</taxon>
        <taxon>Methylopila</taxon>
    </lineage>
</organism>
<protein>
    <recommendedName>
        <fullName evidence="4">HTH tetR-type domain-containing protein</fullName>
    </recommendedName>
</protein>
<name>A0A9W6JPD0_9HYPH</name>
<feature type="domain" description="HTH tetR-type" evidence="4">
    <location>
        <begin position="27"/>
        <end position="87"/>
    </location>
</feature>
<feature type="DNA-binding region" description="H-T-H motif" evidence="2">
    <location>
        <begin position="50"/>
        <end position="69"/>
    </location>
</feature>
<dbReference type="InterPro" id="IPR001647">
    <property type="entry name" value="HTH_TetR"/>
</dbReference>
<keyword evidence="6" id="KW-1185">Reference proteome</keyword>
<evidence type="ECO:0000256" key="3">
    <source>
        <dbReference type="SAM" id="MobiDB-lite"/>
    </source>
</evidence>
<dbReference type="InterPro" id="IPR036271">
    <property type="entry name" value="Tet_transcr_reg_TetR-rel_C_sf"/>
</dbReference>
<evidence type="ECO:0000256" key="2">
    <source>
        <dbReference type="PROSITE-ProRule" id="PRU00335"/>
    </source>
</evidence>
<dbReference type="Pfam" id="PF00440">
    <property type="entry name" value="TetR_N"/>
    <property type="match status" value="1"/>
</dbReference>
<dbReference type="GO" id="GO:0003700">
    <property type="term" value="F:DNA-binding transcription factor activity"/>
    <property type="evidence" value="ECO:0007669"/>
    <property type="project" value="TreeGrafter"/>
</dbReference>
<dbReference type="PANTHER" id="PTHR30055:SF146">
    <property type="entry name" value="HTH-TYPE TRANSCRIPTIONAL DUAL REGULATOR CECR"/>
    <property type="match status" value="1"/>
</dbReference>